<comment type="caution">
    <text evidence="1">The sequence shown here is derived from an EMBL/GenBank/DDBJ whole genome shotgun (WGS) entry which is preliminary data.</text>
</comment>
<dbReference type="STRING" id="888743.HMPREF9141_0074"/>
<sequence>MRRHSKDECPLKGKPLPDIRLTTTVQQADSPVPVPTGLSLFREVSAEGSVGLYSTGLFPA</sequence>
<proteinExistence type="predicted"/>
<dbReference type="AlphaFoldDB" id="F0F3A8"/>
<keyword evidence="2" id="KW-1185">Reference proteome</keyword>
<evidence type="ECO:0000313" key="1">
    <source>
        <dbReference type="EMBL" id="EGC21324.1"/>
    </source>
</evidence>
<reference evidence="1 2" key="1">
    <citation type="submission" date="2011-01" db="EMBL/GenBank/DDBJ databases">
        <authorList>
            <person name="Muzny D."/>
            <person name="Qin X."/>
            <person name="Deng J."/>
            <person name="Jiang H."/>
            <person name="Liu Y."/>
            <person name="Qu J."/>
            <person name="Song X.-Z."/>
            <person name="Zhang L."/>
            <person name="Thornton R."/>
            <person name="Coyle M."/>
            <person name="Francisco L."/>
            <person name="Jackson L."/>
            <person name="Javaid M."/>
            <person name="Korchina V."/>
            <person name="Kovar C."/>
            <person name="Mata R."/>
            <person name="Mathew T."/>
            <person name="Ngo R."/>
            <person name="Nguyen L."/>
            <person name="Nguyen N."/>
            <person name="Okwuonu G."/>
            <person name="Ongeri F."/>
            <person name="Pham C."/>
            <person name="Simmons D."/>
            <person name="Wilczek-Boney K."/>
            <person name="Hale W."/>
            <person name="Jakkamsetti A."/>
            <person name="Pham P."/>
            <person name="Ruth R."/>
            <person name="San Lucas F."/>
            <person name="Warren J."/>
            <person name="Zhang J."/>
            <person name="Zhao Z."/>
            <person name="Zhou C."/>
            <person name="Zhu D."/>
            <person name="Lee S."/>
            <person name="Bess C."/>
            <person name="Blankenburg K."/>
            <person name="Forbes L."/>
            <person name="Fu Q."/>
            <person name="Gubbala S."/>
            <person name="Hirani K."/>
            <person name="Jayaseelan J.C."/>
            <person name="Lara F."/>
            <person name="Munidasa M."/>
            <person name="Palculict T."/>
            <person name="Patil S."/>
            <person name="Pu L.-L."/>
            <person name="Saada N."/>
            <person name="Tang L."/>
            <person name="Weissenberger G."/>
            <person name="Zhu Y."/>
            <person name="Hemphill L."/>
            <person name="Shang Y."/>
            <person name="Youmans B."/>
            <person name="Ayvaz T."/>
            <person name="Ross M."/>
            <person name="Santibanez J."/>
            <person name="Aqrawi P."/>
            <person name="Gross S."/>
            <person name="Joshi V."/>
            <person name="Fowler G."/>
            <person name="Nazareth L."/>
            <person name="Reid J."/>
            <person name="Worley K."/>
            <person name="Petrosino J."/>
            <person name="Highlander S."/>
            <person name="Gibbs R."/>
        </authorList>
    </citation>
    <scope>NUCLEOTIDE SEQUENCE [LARGE SCALE GENOMIC DNA]</scope>
    <source>
        <strain evidence="1 2">DSM 16608</strain>
    </source>
</reference>
<protein>
    <submittedName>
        <fullName evidence="1">Uncharacterized protein</fullName>
    </submittedName>
</protein>
<evidence type="ECO:0000313" key="2">
    <source>
        <dbReference type="Proteomes" id="UP000005697"/>
    </source>
</evidence>
<dbReference type="EMBL" id="AEWX01000001">
    <property type="protein sequence ID" value="EGC21324.1"/>
    <property type="molecule type" value="Genomic_DNA"/>
</dbReference>
<accession>F0F3A8</accession>
<dbReference type="Proteomes" id="UP000005697">
    <property type="component" value="Unassembled WGS sequence"/>
</dbReference>
<gene>
    <name evidence="1" type="ORF">HMPREF9141_0074</name>
</gene>
<organism evidence="1 2">
    <name type="scientific">Prevotella multiformis DSM 16608</name>
    <dbReference type="NCBI Taxonomy" id="888743"/>
    <lineage>
        <taxon>Bacteria</taxon>
        <taxon>Pseudomonadati</taxon>
        <taxon>Bacteroidota</taxon>
        <taxon>Bacteroidia</taxon>
        <taxon>Bacteroidales</taxon>
        <taxon>Prevotellaceae</taxon>
        <taxon>Prevotella</taxon>
    </lineage>
</organism>
<dbReference type="HOGENOM" id="CLU_2937840_0_0_10"/>
<name>F0F3A8_9BACT</name>